<dbReference type="OrthoDB" id="9813075at2"/>
<organism evidence="1 2">
    <name type="scientific">Flavobacterium zepuense</name>
    <dbReference type="NCBI Taxonomy" id="2593302"/>
    <lineage>
        <taxon>Bacteria</taxon>
        <taxon>Pseudomonadati</taxon>
        <taxon>Bacteroidota</taxon>
        <taxon>Flavobacteriia</taxon>
        <taxon>Flavobacteriales</taxon>
        <taxon>Flavobacteriaceae</taxon>
        <taxon>Flavobacterium</taxon>
    </lineage>
</organism>
<evidence type="ECO:0000313" key="1">
    <source>
        <dbReference type="EMBL" id="TRW25995.1"/>
    </source>
</evidence>
<proteinExistence type="predicted"/>
<name>A0A552V693_9FLAO</name>
<gene>
    <name evidence="1" type="ORF">FMM05_06085</name>
</gene>
<sequence>MVIQADYDTKVFKIQQHIVYYNQSADTLNSILLNDWNNAYSSKTTPLAKRFTDEFVKSFHLAKDADRGYTKVYSVVDQNGLMLTAEHLTDHPDILKVQLKNPIRPGQKFAISLTYEVKIPNDRFTRFGYDDKAGTFNLKDWYLTPARYDNGFVKYSNENIDDIANAVCDYELTLKVPKNSFVTSDLYQGNKKTADSTDEYYFIGKNRTNFNLILEAKNTFEVFRFDDAEVSCNLKENRITDIQRAVIIKEVVDFTTENLGAFPHGKIIVSQAEYERSPMYGLNQLPAFISPFPDSFLYEVRFLKTYLNAYLKTTLKLDPRKDSWIYDAIQMQLMIKYVNEKHADKKMMGEVGQWGLLKAFNFNLFNINFNGQYSYLYMIMARRNLDQPIGDPKNTFIKFNEQIAGKYRAGLSFSYLDDYLGNDVVINSFKEFYSLNAAQAKTNRDDFESILKKNTDKDISWFFDTVVDTRDLIDYKFGRVRKENDSLQVTLKNVTGTKVPVSVYGLKNGQVVYKQWFEGFTVDSTLTIPRNDADRLVINNNDLIPEYNKRDNYKRLDKFFPNNKPIKLGFFQDLENPAVNQIFYVPSFIFNIYDGFSPGLRLHNKSMLEKPFIFEVNPTYSVKTSELIGSVSLLYNHYIREDNLYNVRYTLTGSTFHYAPDARYYKFTPQVQFRIRDENIRKNKKEFIMLRQVTVNREKSLFVRTDEQNENYSVFNARYSKSDSEITRHYNFYTDAQIANAFGKLSGEFQFRRLFNDNRQVNLRVYAGMFMYRSTSSEFFSFGLDRPTDYLFDYNYYGRSEDKGLMSQQFILAEGGFKSIMDNRFANKWMTTVNGSFNVWNWIEIYGDAGVFENKYRGTEFVYDSGIRLNLVTDYFELYFPMYSSNGFEPGLGNYSQKIRFVVTLAPSTLLNLFTRKWF</sequence>
<dbReference type="AlphaFoldDB" id="A0A552V693"/>
<dbReference type="Proteomes" id="UP000320643">
    <property type="component" value="Unassembled WGS sequence"/>
</dbReference>
<accession>A0A552V693</accession>
<protein>
    <submittedName>
        <fullName evidence="1">M1 family metallopeptidase</fullName>
    </submittedName>
</protein>
<evidence type="ECO:0000313" key="2">
    <source>
        <dbReference type="Proteomes" id="UP000320643"/>
    </source>
</evidence>
<dbReference type="EMBL" id="VJVZ01000003">
    <property type="protein sequence ID" value="TRW25995.1"/>
    <property type="molecule type" value="Genomic_DNA"/>
</dbReference>
<keyword evidence="2" id="KW-1185">Reference proteome</keyword>
<reference evidence="1 2" key="1">
    <citation type="submission" date="2019-07" db="EMBL/GenBank/DDBJ databases">
        <title>Flavobacterium sp. nov., isolated from glacier ice.</title>
        <authorList>
            <person name="Liu Q."/>
            <person name="Xin Y.-H."/>
        </authorList>
    </citation>
    <scope>NUCLEOTIDE SEQUENCE [LARGE SCALE GENOMIC DNA]</scope>
    <source>
        <strain evidence="1 2">ZT4R6</strain>
    </source>
</reference>
<comment type="caution">
    <text evidence="1">The sequence shown here is derived from an EMBL/GenBank/DDBJ whole genome shotgun (WGS) entry which is preliminary data.</text>
</comment>